<dbReference type="SUPFAM" id="SSF53335">
    <property type="entry name" value="S-adenosyl-L-methionine-dependent methyltransferases"/>
    <property type="match status" value="1"/>
</dbReference>
<dbReference type="InParanoid" id="E2BQR2"/>
<dbReference type="PANTHER" id="PTHR10920:SF18">
    <property type="entry name" value="RRNA METHYLTRANSFERASE 2, MITOCHONDRIAL"/>
    <property type="match status" value="1"/>
</dbReference>
<dbReference type="AlphaFoldDB" id="E2BQR2"/>
<dbReference type="OrthoDB" id="20105at2759"/>
<dbReference type="GO" id="GO:0005759">
    <property type="term" value="C:mitochondrial matrix"/>
    <property type="evidence" value="ECO:0007669"/>
    <property type="project" value="UniProtKB-ARBA"/>
</dbReference>
<dbReference type="FunFam" id="3.40.50.150:FF:000129">
    <property type="entry name" value="Mitochondrial rRNA methyltransferase 2"/>
    <property type="match status" value="1"/>
</dbReference>
<evidence type="ECO:0000256" key="6">
    <source>
        <dbReference type="ARBA" id="ARBA00022691"/>
    </source>
</evidence>
<dbReference type="PANTHER" id="PTHR10920">
    <property type="entry name" value="RIBOSOMAL RNA METHYLTRANSFERASE"/>
    <property type="match status" value="1"/>
</dbReference>
<keyword evidence="7" id="KW-0809">Transit peptide</keyword>
<feature type="active site" description="Proton acceptor" evidence="10">
    <location>
        <position position="197"/>
    </location>
</feature>
<dbReference type="Pfam" id="PF01728">
    <property type="entry name" value="FtsJ"/>
    <property type="match status" value="1"/>
</dbReference>
<dbReference type="EMBL" id="GL449798">
    <property type="protein sequence ID" value="EFN81981.1"/>
    <property type="molecule type" value="Genomic_DNA"/>
</dbReference>
<comment type="similarity">
    <text evidence="2">Belongs to the class I-like SAM-binding methyltransferase superfamily. RNA methyltransferase RlmE family.</text>
</comment>
<evidence type="ECO:0000259" key="11">
    <source>
        <dbReference type="Pfam" id="PF01728"/>
    </source>
</evidence>
<organism evidence="13">
    <name type="scientific">Harpegnathos saltator</name>
    <name type="common">Jerdon's jumping ant</name>
    <dbReference type="NCBI Taxonomy" id="610380"/>
    <lineage>
        <taxon>Eukaryota</taxon>
        <taxon>Metazoa</taxon>
        <taxon>Ecdysozoa</taxon>
        <taxon>Arthropoda</taxon>
        <taxon>Hexapoda</taxon>
        <taxon>Insecta</taxon>
        <taxon>Pterygota</taxon>
        <taxon>Neoptera</taxon>
        <taxon>Endopterygota</taxon>
        <taxon>Hymenoptera</taxon>
        <taxon>Apocrita</taxon>
        <taxon>Aculeata</taxon>
        <taxon>Formicoidea</taxon>
        <taxon>Formicidae</taxon>
        <taxon>Ponerinae</taxon>
        <taxon>Ponerini</taxon>
        <taxon>Harpegnathos</taxon>
    </lineage>
</organism>
<evidence type="ECO:0000256" key="1">
    <source>
        <dbReference type="ARBA" id="ARBA00004173"/>
    </source>
</evidence>
<name>E2BQR2_HARSA</name>
<reference evidence="12 13" key="1">
    <citation type="journal article" date="2010" name="Science">
        <title>Genomic comparison of the ants Camponotus floridanus and Harpegnathos saltator.</title>
        <authorList>
            <person name="Bonasio R."/>
            <person name="Zhang G."/>
            <person name="Ye C."/>
            <person name="Mutti N.S."/>
            <person name="Fang X."/>
            <person name="Qin N."/>
            <person name="Donahue G."/>
            <person name="Yang P."/>
            <person name="Li Q."/>
            <person name="Li C."/>
            <person name="Zhang P."/>
            <person name="Huang Z."/>
            <person name="Berger S.L."/>
            <person name="Reinberg D."/>
            <person name="Wang J."/>
            <person name="Liebig J."/>
        </authorList>
    </citation>
    <scope>NUCLEOTIDE SEQUENCE [LARGE SCALE GENOMIC DNA]</scope>
    <source>
        <strain evidence="12 13">R22 G/1</strain>
    </source>
</reference>
<accession>E2BQR2</accession>
<evidence type="ECO:0000313" key="13">
    <source>
        <dbReference type="Proteomes" id="UP000008237"/>
    </source>
</evidence>
<keyword evidence="6 10" id="KW-0949">S-adenosyl-L-methionine</keyword>
<evidence type="ECO:0000256" key="4">
    <source>
        <dbReference type="ARBA" id="ARBA00022603"/>
    </source>
</evidence>
<dbReference type="GO" id="GO:1902775">
    <property type="term" value="P:mitochondrial large ribosomal subunit assembly"/>
    <property type="evidence" value="ECO:0007669"/>
    <property type="project" value="UniProtKB-ARBA"/>
</dbReference>
<dbReference type="InterPro" id="IPR029063">
    <property type="entry name" value="SAM-dependent_MTases_sf"/>
</dbReference>
<feature type="domain" description="Ribosomal RNA methyltransferase FtsJ" evidence="11">
    <location>
        <begin position="56"/>
        <end position="240"/>
    </location>
</feature>
<evidence type="ECO:0000256" key="5">
    <source>
        <dbReference type="ARBA" id="ARBA00022679"/>
    </source>
</evidence>
<dbReference type="STRING" id="610380.E2BQR2"/>
<evidence type="ECO:0000256" key="2">
    <source>
        <dbReference type="ARBA" id="ARBA00009258"/>
    </source>
</evidence>
<dbReference type="InterPro" id="IPR050082">
    <property type="entry name" value="RNA_methyltr_RlmE"/>
</dbReference>
<evidence type="ECO:0000256" key="8">
    <source>
        <dbReference type="ARBA" id="ARBA00023128"/>
    </source>
</evidence>
<evidence type="ECO:0000256" key="9">
    <source>
        <dbReference type="ARBA" id="ARBA00041184"/>
    </source>
</evidence>
<evidence type="ECO:0000256" key="3">
    <source>
        <dbReference type="ARBA" id="ARBA00022552"/>
    </source>
</evidence>
<keyword evidence="8" id="KW-0496">Mitochondrion</keyword>
<keyword evidence="3" id="KW-0698">rRNA processing</keyword>
<dbReference type="InterPro" id="IPR015507">
    <property type="entry name" value="rRNA-MeTfrase_E"/>
</dbReference>
<evidence type="ECO:0000313" key="12">
    <source>
        <dbReference type="EMBL" id="EFN81981.1"/>
    </source>
</evidence>
<sequence length="246" mass="28020">MNSLRQNVSLTRSVHVACTLLKETPRNLKHKKHSSQQWLVRQLRDPYVEKAKQERYRCRSAFKLLEIQERFNIFKPGQVVVDCGAAPGSWTEVAVNAINASGKKDGSVGKVFAVDKLPFYPVEGAVVLSGMDFTSASTQEELRKTMQDDKADVVLSDMAPNASGVREIDHDNIIMLAYSAMKFALQMNKPDGTFVVKIWDGRKTQQLEQDMLRFYNRVRIVRPNATRDESTEMFFLARDFKGLKTR</sequence>
<keyword evidence="4 12" id="KW-0489">Methyltransferase</keyword>
<comment type="subcellular location">
    <subcellularLocation>
        <location evidence="1">Mitochondrion</location>
    </subcellularLocation>
</comment>
<dbReference type="HAMAP" id="MF_01547">
    <property type="entry name" value="RNA_methyltr_E"/>
    <property type="match status" value="1"/>
</dbReference>
<proteinExistence type="inferred from homology"/>
<keyword evidence="5 12" id="KW-0808">Transferase</keyword>
<keyword evidence="13" id="KW-1185">Reference proteome</keyword>
<evidence type="ECO:0000256" key="10">
    <source>
        <dbReference type="PIRSR" id="PIRSR005461-1"/>
    </source>
</evidence>
<gene>
    <name evidence="12" type="ORF">EAI_01011</name>
</gene>
<dbReference type="InterPro" id="IPR002877">
    <property type="entry name" value="RNA_MeTrfase_FtsJ_dom"/>
</dbReference>
<evidence type="ECO:0000256" key="7">
    <source>
        <dbReference type="ARBA" id="ARBA00022946"/>
    </source>
</evidence>
<dbReference type="PIRSF" id="PIRSF005461">
    <property type="entry name" value="23S_rRNA_mtase"/>
    <property type="match status" value="1"/>
</dbReference>
<dbReference type="Proteomes" id="UP000008237">
    <property type="component" value="Unassembled WGS sequence"/>
</dbReference>
<dbReference type="OMA" id="HRQTDHL"/>
<dbReference type="GO" id="GO:0008650">
    <property type="term" value="F:rRNA (uridine-2'-O-)-methyltransferase activity"/>
    <property type="evidence" value="ECO:0007669"/>
    <property type="project" value="TreeGrafter"/>
</dbReference>
<dbReference type="FunCoup" id="E2BQR2">
    <property type="interactions" value="1620"/>
</dbReference>
<protein>
    <recommendedName>
        <fullName evidence="9">rRNA methyltransferase 2, mitochondrial</fullName>
    </recommendedName>
</protein>
<dbReference type="Gene3D" id="3.40.50.150">
    <property type="entry name" value="Vaccinia Virus protein VP39"/>
    <property type="match status" value="1"/>
</dbReference>